<keyword evidence="3" id="KW-1185">Reference proteome</keyword>
<dbReference type="Pfam" id="PF00646">
    <property type="entry name" value="F-box"/>
    <property type="match status" value="1"/>
</dbReference>
<proteinExistence type="predicted"/>
<evidence type="ECO:0000259" key="1">
    <source>
        <dbReference type="Pfam" id="PF00646"/>
    </source>
</evidence>
<organism evidence="2 3">
    <name type="scientific">Orbilia brochopaga</name>
    <dbReference type="NCBI Taxonomy" id="3140254"/>
    <lineage>
        <taxon>Eukaryota</taxon>
        <taxon>Fungi</taxon>
        <taxon>Dikarya</taxon>
        <taxon>Ascomycota</taxon>
        <taxon>Pezizomycotina</taxon>
        <taxon>Orbiliomycetes</taxon>
        <taxon>Orbiliales</taxon>
        <taxon>Orbiliaceae</taxon>
        <taxon>Orbilia</taxon>
    </lineage>
</organism>
<reference evidence="2 3" key="1">
    <citation type="submission" date="2019-10" db="EMBL/GenBank/DDBJ databases">
        <authorList>
            <person name="Palmer J.M."/>
        </authorList>
    </citation>
    <scope>NUCLEOTIDE SEQUENCE [LARGE SCALE GENOMIC DNA]</scope>
    <source>
        <strain evidence="2 3">TWF696</strain>
    </source>
</reference>
<name>A0AAV9U9E3_9PEZI</name>
<dbReference type="AlphaFoldDB" id="A0AAV9U9E3"/>
<dbReference type="InterPro" id="IPR036047">
    <property type="entry name" value="F-box-like_dom_sf"/>
</dbReference>
<evidence type="ECO:0000313" key="3">
    <source>
        <dbReference type="Proteomes" id="UP001375240"/>
    </source>
</evidence>
<protein>
    <recommendedName>
        <fullName evidence="1">F-box domain-containing protein</fullName>
    </recommendedName>
</protein>
<dbReference type="InterPro" id="IPR001810">
    <property type="entry name" value="F-box_dom"/>
</dbReference>
<dbReference type="SUPFAM" id="SSF81383">
    <property type="entry name" value="F-box domain"/>
    <property type="match status" value="1"/>
</dbReference>
<accession>A0AAV9U9E3</accession>
<sequence length="541" mass="61304">MLRRAFRKFHISKVDVDDLHAPSSCTNPIERLREAQSMSTSTLTMRDAKDASTTFKASQHERDANSSCPFLNLPLDIIDLIIQHISFRDRITLSLTARGLRHLRRPTYGVDQPDTHTETPTNPEECARRISSRLLYRQPVICPESTIGPHNCPFCAHPLCLPTSCPSALILDSATGIFFSPSLYRTRTAKFKYAPSETEERKCKLTQGEYYSTIWCSHHRCPRDLLSLRRYQSVDTQLGAQRYLAEDADMNHWGLTRLYYPLSSTPRARWLVGHRVQHSLRFLAAECGLKPANRADRLPSPLRARLSNLRIPADVLHERRKDEATYLEPVYEKFWYTSYCLHCLLPLTGAQDYGGGTNGPSCRCNASPHTRFTGCRRCGIASVKITTIEVFDAIYKREGPGIWRSSHWLHLATECKVVETPQDPIPQRLRPTAGQAALDAALRIIRGVAVLPVANGRVGLQDLPLKLVLWIMTLHNRADETKLGHVYISMAAYLFVKAWYGDVAGMMVRGVLDRTDFAEKDERWPHARRRGGSEPIFILGS</sequence>
<dbReference type="EMBL" id="JAVHNQ010000010">
    <property type="protein sequence ID" value="KAK6337951.1"/>
    <property type="molecule type" value="Genomic_DNA"/>
</dbReference>
<evidence type="ECO:0000313" key="2">
    <source>
        <dbReference type="EMBL" id="KAK6337951.1"/>
    </source>
</evidence>
<gene>
    <name evidence="2" type="ORF">TWF696_001424</name>
</gene>
<dbReference type="Proteomes" id="UP001375240">
    <property type="component" value="Unassembled WGS sequence"/>
</dbReference>
<comment type="caution">
    <text evidence="2">The sequence shown here is derived from an EMBL/GenBank/DDBJ whole genome shotgun (WGS) entry which is preliminary data.</text>
</comment>
<feature type="domain" description="F-box" evidence="1">
    <location>
        <begin position="70"/>
        <end position="103"/>
    </location>
</feature>